<reference evidence="1" key="1">
    <citation type="submission" date="2018-11" db="EMBL/GenBank/DDBJ databases">
        <authorList>
            <consortium name="Pathogen Informatics"/>
        </authorList>
    </citation>
    <scope>NUCLEOTIDE SEQUENCE</scope>
</reference>
<dbReference type="Proteomes" id="UP000784294">
    <property type="component" value="Unassembled WGS sequence"/>
</dbReference>
<protein>
    <submittedName>
        <fullName evidence="1">Uncharacterized protein</fullName>
    </submittedName>
</protein>
<dbReference type="EMBL" id="CAAALY010050499">
    <property type="protein sequence ID" value="VEL21278.1"/>
    <property type="molecule type" value="Genomic_DNA"/>
</dbReference>
<comment type="caution">
    <text evidence="1">The sequence shown here is derived from an EMBL/GenBank/DDBJ whole genome shotgun (WGS) entry which is preliminary data.</text>
</comment>
<accession>A0A3S5CMN3</accession>
<organism evidence="1 2">
    <name type="scientific">Protopolystoma xenopodis</name>
    <dbReference type="NCBI Taxonomy" id="117903"/>
    <lineage>
        <taxon>Eukaryota</taxon>
        <taxon>Metazoa</taxon>
        <taxon>Spiralia</taxon>
        <taxon>Lophotrochozoa</taxon>
        <taxon>Platyhelminthes</taxon>
        <taxon>Monogenea</taxon>
        <taxon>Polyopisthocotylea</taxon>
        <taxon>Polystomatidea</taxon>
        <taxon>Polystomatidae</taxon>
        <taxon>Protopolystoma</taxon>
    </lineage>
</organism>
<evidence type="ECO:0000313" key="2">
    <source>
        <dbReference type="Proteomes" id="UP000784294"/>
    </source>
</evidence>
<name>A0A3S5CMN3_9PLAT</name>
<gene>
    <name evidence="1" type="ORF">PXEA_LOCUS14718</name>
</gene>
<sequence length="130" mass="14641">MSAGLQAARGKDDADRKLSIGIQTVGVSAKFTEQLYHSLTGKREDWIAAHLRGFVRTCQMEKAVAMVHTGVQTNQSVDLAGSLDNLRIIDFKYQNNKGWETGNCTLKCELMRHKKREPLKNYLPFHSECS</sequence>
<keyword evidence="2" id="KW-1185">Reference proteome</keyword>
<dbReference type="AlphaFoldDB" id="A0A3S5CMN3"/>
<proteinExistence type="predicted"/>
<evidence type="ECO:0000313" key="1">
    <source>
        <dbReference type="EMBL" id="VEL21278.1"/>
    </source>
</evidence>